<keyword evidence="2" id="KW-1185">Reference proteome</keyword>
<reference evidence="1" key="2">
    <citation type="journal article" date="2022" name="New Phytol.">
        <title>Evolutionary transition to the ectomycorrhizal habit in the genomes of a hyperdiverse lineage of mushroom-forming fungi.</title>
        <authorList>
            <person name="Looney B."/>
            <person name="Miyauchi S."/>
            <person name="Morin E."/>
            <person name="Drula E."/>
            <person name="Courty P.E."/>
            <person name="Kohler A."/>
            <person name="Kuo A."/>
            <person name="LaButti K."/>
            <person name="Pangilinan J."/>
            <person name="Lipzen A."/>
            <person name="Riley R."/>
            <person name="Andreopoulos W."/>
            <person name="He G."/>
            <person name="Johnson J."/>
            <person name="Nolan M."/>
            <person name="Tritt A."/>
            <person name="Barry K.W."/>
            <person name="Grigoriev I.V."/>
            <person name="Nagy L.G."/>
            <person name="Hibbett D."/>
            <person name="Henrissat B."/>
            <person name="Matheny P.B."/>
            <person name="Labbe J."/>
            <person name="Martin F.M."/>
        </authorList>
    </citation>
    <scope>NUCLEOTIDE SEQUENCE</scope>
    <source>
        <strain evidence="1">FP105234-sp</strain>
    </source>
</reference>
<evidence type="ECO:0000313" key="1">
    <source>
        <dbReference type="EMBL" id="KAI0049033.1"/>
    </source>
</evidence>
<protein>
    <submittedName>
        <fullName evidence="1">Uncharacterized protein</fullName>
    </submittedName>
</protein>
<accession>A0ACB8RXY8</accession>
<organism evidence="1 2">
    <name type="scientific">Auriscalpium vulgare</name>
    <dbReference type="NCBI Taxonomy" id="40419"/>
    <lineage>
        <taxon>Eukaryota</taxon>
        <taxon>Fungi</taxon>
        <taxon>Dikarya</taxon>
        <taxon>Basidiomycota</taxon>
        <taxon>Agaricomycotina</taxon>
        <taxon>Agaricomycetes</taxon>
        <taxon>Russulales</taxon>
        <taxon>Auriscalpiaceae</taxon>
        <taxon>Auriscalpium</taxon>
    </lineage>
</organism>
<dbReference type="EMBL" id="MU275878">
    <property type="protein sequence ID" value="KAI0049033.1"/>
    <property type="molecule type" value="Genomic_DNA"/>
</dbReference>
<name>A0ACB8RXY8_9AGAM</name>
<evidence type="ECO:0000313" key="2">
    <source>
        <dbReference type="Proteomes" id="UP000814033"/>
    </source>
</evidence>
<dbReference type="Proteomes" id="UP000814033">
    <property type="component" value="Unassembled WGS sequence"/>
</dbReference>
<sequence length="74" mass="8203">MAPLRCWGLSMPPICVFLASRPTCCKWVANCAWATAQRLRRCTYILCTTSTLSDSRTSHLSLTSNDQYSGAQSI</sequence>
<reference evidence="1" key="1">
    <citation type="submission" date="2021-02" db="EMBL/GenBank/DDBJ databases">
        <authorList>
            <consortium name="DOE Joint Genome Institute"/>
            <person name="Ahrendt S."/>
            <person name="Looney B.P."/>
            <person name="Miyauchi S."/>
            <person name="Morin E."/>
            <person name="Drula E."/>
            <person name="Courty P.E."/>
            <person name="Chicoki N."/>
            <person name="Fauchery L."/>
            <person name="Kohler A."/>
            <person name="Kuo A."/>
            <person name="Labutti K."/>
            <person name="Pangilinan J."/>
            <person name="Lipzen A."/>
            <person name="Riley R."/>
            <person name="Andreopoulos W."/>
            <person name="He G."/>
            <person name="Johnson J."/>
            <person name="Barry K.W."/>
            <person name="Grigoriev I.V."/>
            <person name="Nagy L."/>
            <person name="Hibbett D."/>
            <person name="Henrissat B."/>
            <person name="Matheny P.B."/>
            <person name="Labbe J."/>
            <person name="Martin F."/>
        </authorList>
    </citation>
    <scope>NUCLEOTIDE SEQUENCE</scope>
    <source>
        <strain evidence="1">FP105234-sp</strain>
    </source>
</reference>
<proteinExistence type="predicted"/>
<gene>
    <name evidence="1" type="ORF">FA95DRAFT_958316</name>
</gene>
<comment type="caution">
    <text evidence="1">The sequence shown here is derived from an EMBL/GenBank/DDBJ whole genome shotgun (WGS) entry which is preliminary data.</text>
</comment>